<keyword evidence="2" id="KW-1003">Cell membrane</keyword>
<keyword evidence="4 6" id="KW-1133">Transmembrane helix</keyword>
<feature type="transmembrane region" description="Helical" evidence="6">
    <location>
        <begin position="98"/>
        <end position="117"/>
    </location>
</feature>
<organism evidence="7 8">
    <name type="scientific">Streptococcus pseudopneumoniae</name>
    <dbReference type="NCBI Taxonomy" id="257758"/>
    <lineage>
        <taxon>Bacteria</taxon>
        <taxon>Bacillati</taxon>
        <taxon>Bacillota</taxon>
        <taxon>Bacilli</taxon>
        <taxon>Lactobacillales</taxon>
        <taxon>Streptococcaceae</taxon>
        <taxon>Streptococcus</taxon>
    </lineage>
</organism>
<dbReference type="Gene3D" id="1.20.1250.20">
    <property type="entry name" value="MFS general substrate transporter like domains"/>
    <property type="match status" value="1"/>
</dbReference>
<feature type="transmembrane region" description="Helical" evidence="6">
    <location>
        <begin position="263"/>
        <end position="282"/>
    </location>
</feature>
<evidence type="ECO:0000256" key="3">
    <source>
        <dbReference type="ARBA" id="ARBA00022692"/>
    </source>
</evidence>
<feature type="transmembrane region" description="Helical" evidence="6">
    <location>
        <begin position="30"/>
        <end position="59"/>
    </location>
</feature>
<evidence type="ECO:0008006" key="9">
    <source>
        <dbReference type="Google" id="ProtNLM"/>
    </source>
</evidence>
<dbReference type="InterPro" id="IPR011701">
    <property type="entry name" value="MFS"/>
</dbReference>
<gene>
    <name evidence="7" type="ORF">C5O69_07695</name>
</gene>
<proteinExistence type="predicted"/>
<evidence type="ECO:0000256" key="2">
    <source>
        <dbReference type="ARBA" id="ARBA00022475"/>
    </source>
</evidence>
<feature type="transmembrane region" description="Helical" evidence="6">
    <location>
        <begin position="165"/>
        <end position="181"/>
    </location>
</feature>
<dbReference type="InterPro" id="IPR036259">
    <property type="entry name" value="MFS_trans_sf"/>
</dbReference>
<feature type="transmembrane region" description="Helical" evidence="6">
    <location>
        <begin position="345"/>
        <end position="367"/>
    </location>
</feature>
<dbReference type="RefSeq" id="WP_119947021.1">
    <property type="nucleotide sequence ID" value="NZ_PTTJ01000100.1"/>
</dbReference>
<feature type="transmembrane region" description="Helical" evidence="6">
    <location>
        <begin position="138"/>
        <end position="159"/>
    </location>
</feature>
<name>A0A3A4MX56_9STRE</name>
<dbReference type="AlphaFoldDB" id="A0A3A4MX56"/>
<dbReference type="PANTHER" id="PTHR23513:SF6">
    <property type="entry name" value="MAJOR FACILITATOR SUPERFAMILY ASSOCIATED DOMAIN-CONTAINING PROTEIN"/>
    <property type="match status" value="1"/>
</dbReference>
<feature type="transmembrane region" description="Helical" evidence="6">
    <location>
        <begin position="71"/>
        <end position="92"/>
    </location>
</feature>
<sequence>MRLIKKIDKYFLNYFYSQLNIRIADNLFRIYLVTFFNVAMLTSIFSVQTISLFASVIFVNRLIKYKDSQKVYQYSIILKLSGILAFSVLCYVLKYTDFFTITIIGFCLGAGDAFFLVSNQLVFKKIVRLDLQEERLSLVNLSKQAVNVLIPQLFIMLIAIKRINLVLISITIILLFSKIFIAKVRGKFVRKTNLIVQRNSQSGTGNEKFINDFLQVKAFFKNHNWLLMCMLVVFVFSPIQQALSNIAIPTYILSIGTEKNYTTILSLYSIGSLVGSLIFLKFYKYFKSIKSIMSILLIGVASYSAIVSTKLFLIIYLLSFFVGIFVQLFLISWENKVLKEIPEKYLTMVSSFNWIVLSSLNPIALTIVGNFSEIYGTRITVTFSMVFVSILIMMTLIINFINQNNN</sequence>
<keyword evidence="3 6" id="KW-0812">Transmembrane</keyword>
<evidence type="ECO:0000256" key="5">
    <source>
        <dbReference type="ARBA" id="ARBA00023136"/>
    </source>
</evidence>
<dbReference type="EMBL" id="PTTJ01000100">
    <property type="protein sequence ID" value="RJP10695.1"/>
    <property type="molecule type" value="Genomic_DNA"/>
</dbReference>
<feature type="transmembrane region" description="Helical" evidence="6">
    <location>
        <begin position="289"/>
        <end position="307"/>
    </location>
</feature>
<evidence type="ECO:0000256" key="6">
    <source>
        <dbReference type="SAM" id="Phobius"/>
    </source>
</evidence>
<evidence type="ECO:0000313" key="8">
    <source>
        <dbReference type="Proteomes" id="UP000265600"/>
    </source>
</evidence>
<evidence type="ECO:0000256" key="4">
    <source>
        <dbReference type="ARBA" id="ARBA00022989"/>
    </source>
</evidence>
<comment type="subcellular location">
    <subcellularLocation>
        <location evidence="1">Cell membrane</location>
        <topology evidence="1">Multi-pass membrane protein</topology>
    </subcellularLocation>
</comment>
<evidence type="ECO:0000313" key="7">
    <source>
        <dbReference type="EMBL" id="RJP10695.1"/>
    </source>
</evidence>
<dbReference type="PANTHER" id="PTHR23513">
    <property type="entry name" value="INTEGRAL MEMBRANE EFFLUX PROTEIN-RELATED"/>
    <property type="match status" value="1"/>
</dbReference>
<dbReference type="GO" id="GO:0005886">
    <property type="term" value="C:plasma membrane"/>
    <property type="evidence" value="ECO:0007669"/>
    <property type="project" value="UniProtKB-SubCell"/>
</dbReference>
<feature type="transmembrane region" description="Helical" evidence="6">
    <location>
        <begin position="313"/>
        <end position="333"/>
    </location>
</feature>
<keyword evidence="5 6" id="KW-0472">Membrane</keyword>
<dbReference type="SUPFAM" id="SSF103473">
    <property type="entry name" value="MFS general substrate transporter"/>
    <property type="match status" value="1"/>
</dbReference>
<comment type="caution">
    <text evidence="7">The sequence shown here is derived from an EMBL/GenBank/DDBJ whole genome shotgun (WGS) entry which is preliminary data.</text>
</comment>
<protein>
    <recommendedName>
        <fullName evidence="9">MFS transporter</fullName>
    </recommendedName>
</protein>
<feature type="transmembrane region" description="Helical" evidence="6">
    <location>
        <begin position="379"/>
        <end position="401"/>
    </location>
</feature>
<feature type="transmembrane region" description="Helical" evidence="6">
    <location>
        <begin position="225"/>
        <end position="243"/>
    </location>
</feature>
<accession>A0A3A4MX56</accession>
<evidence type="ECO:0000256" key="1">
    <source>
        <dbReference type="ARBA" id="ARBA00004651"/>
    </source>
</evidence>
<dbReference type="Proteomes" id="UP000265600">
    <property type="component" value="Unassembled WGS sequence"/>
</dbReference>
<dbReference type="Pfam" id="PF07690">
    <property type="entry name" value="MFS_1"/>
    <property type="match status" value="1"/>
</dbReference>
<dbReference type="GO" id="GO:0022857">
    <property type="term" value="F:transmembrane transporter activity"/>
    <property type="evidence" value="ECO:0007669"/>
    <property type="project" value="InterPro"/>
</dbReference>
<reference evidence="8" key="1">
    <citation type="submission" date="2018-02" db="EMBL/GenBank/DDBJ databases">
        <authorList>
            <person name="Handem S."/>
        </authorList>
    </citation>
    <scope>NUCLEOTIDE SEQUENCE [LARGE SCALE GENOMIC DNA]</scope>
    <source>
        <strain evidence="8">Spain3473</strain>
    </source>
</reference>